<dbReference type="EMBL" id="VSSQ01001422">
    <property type="protein sequence ID" value="MPM08188.1"/>
    <property type="molecule type" value="Genomic_DNA"/>
</dbReference>
<proteinExistence type="predicted"/>
<sequence length="67" mass="8429">MKDFDMNKEYTNEDFDRMLVPLHDANGHPYLDEYEYIDAQYTNDEVERLRYVYFRKKKERKKEQAER</sequence>
<accession>A0A644WXH2</accession>
<organism evidence="1">
    <name type="scientific">bioreactor metagenome</name>
    <dbReference type="NCBI Taxonomy" id="1076179"/>
    <lineage>
        <taxon>unclassified sequences</taxon>
        <taxon>metagenomes</taxon>
        <taxon>ecological metagenomes</taxon>
    </lineage>
</organism>
<gene>
    <name evidence="1" type="ORF">SDC9_54500</name>
</gene>
<name>A0A644WXH2_9ZZZZ</name>
<dbReference type="AlphaFoldDB" id="A0A644WXH2"/>
<comment type="caution">
    <text evidence="1">The sequence shown here is derived from an EMBL/GenBank/DDBJ whole genome shotgun (WGS) entry which is preliminary data.</text>
</comment>
<protein>
    <submittedName>
        <fullName evidence="1">Uncharacterized protein</fullName>
    </submittedName>
</protein>
<reference evidence="1" key="1">
    <citation type="submission" date="2019-08" db="EMBL/GenBank/DDBJ databases">
        <authorList>
            <person name="Kucharzyk K."/>
            <person name="Murdoch R.W."/>
            <person name="Higgins S."/>
            <person name="Loffler F."/>
        </authorList>
    </citation>
    <scope>NUCLEOTIDE SEQUENCE</scope>
</reference>
<evidence type="ECO:0000313" key="1">
    <source>
        <dbReference type="EMBL" id="MPM08188.1"/>
    </source>
</evidence>